<protein>
    <submittedName>
        <fullName evidence="2">Uncharacterized protein</fullName>
    </submittedName>
</protein>
<sequence length="260" mass="29999">MAANDAYGFFCHAAPLIALDRQFTLWAKSLYKAYDAASRGGMVQWRTFELESGFHAFWFGSEACHAVAFHDVGLICQLVIARGRLPRSLFLAALHHRKVCQPCTVVTIVSQAHARKRNGHSPEWSMPAESWVPRPRCGCPLFDIAEDAPYEVPRWMVDLGSNVWVHELWGEIERLDEQLGSWVHDRHNRLLECHMDIKRWEPELGVYRPGAQTRDGYRQRRKPSGPMKRQSEGNEVLRDLHDSRWDRICHLGLHDPEVPE</sequence>
<reference evidence="2 3" key="1">
    <citation type="journal article" date="2024" name="Commun. Biol.">
        <title>Comparative genomic analysis of thermophilic fungi reveals convergent evolutionary adaptations and gene losses.</title>
        <authorList>
            <person name="Steindorff A.S."/>
            <person name="Aguilar-Pontes M.V."/>
            <person name="Robinson A.J."/>
            <person name="Andreopoulos B."/>
            <person name="LaButti K."/>
            <person name="Kuo A."/>
            <person name="Mondo S."/>
            <person name="Riley R."/>
            <person name="Otillar R."/>
            <person name="Haridas S."/>
            <person name="Lipzen A."/>
            <person name="Grimwood J."/>
            <person name="Schmutz J."/>
            <person name="Clum A."/>
            <person name="Reid I.D."/>
            <person name="Moisan M.C."/>
            <person name="Butler G."/>
            <person name="Nguyen T.T.M."/>
            <person name="Dewar K."/>
            <person name="Conant G."/>
            <person name="Drula E."/>
            <person name="Henrissat B."/>
            <person name="Hansel C."/>
            <person name="Singer S."/>
            <person name="Hutchinson M.I."/>
            <person name="de Vries R.P."/>
            <person name="Natvig D.O."/>
            <person name="Powell A.J."/>
            <person name="Tsang A."/>
            <person name="Grigoriev I.V."/>
        </authorList>
    </citation>
    <scope>NUCLEOTIDE SEQUENCE [LARGE SCALE GENOMIC DNA]</scope>
    <source>
        <strain evidence="2 3">ATCC 24622</strain>
    </source>
</reference>
<evidence type="ECO:0000313" key="3">
    <source>
        <dbReference type="Proteomes" id="UP001586593"/>
    </source>
</evidence>
<organism evidence="2 3">
    <name type="scientific">Phialemonium thermophilum</name>
    <dbReference type="NCBI Taxonomy" id="223376"/>
    <lineage>
        <taxon>Eukaryota</taxon>
        <taxon>Fungi</taxon>
        <taxon>Dikarya</taxon>
        <taxon>Ascomycota</taxon>
        <taxon>Pezizomycotina</taxon>
        <taxon>Sordariomycetes</taxon>
        <taxon>Sordariomycetidae</taxon>
        <taxon>Cephalothecales</taxon>
        <taxon>Cephalothecaceae</taxon>
        <taxon>Phialemonium</taxon>
    </lineage>
</organism>
<evidence type="ECO:0000313" key="2">
    <source>
        <dbReference type="EMBL" id="KAL1838818.1"/>
    </source>
</evidence>
<dbReference type="Proteomes" id="UP001586593">
    <property type="component" value="Unassembled WGS sequence"/>
</dbReference>
<proteinExistence type="predicted"/>
<accession>A0ABR3VCA8</accession>
<evidence type="ECO:0000256" key="1">
    <source>
        <dbReference type="SAM" id="MobiDB-lite"/>
    </source>
</evidence>
<name>A0ABR3VCA8_9PEZI</name>
<keyword evidence="3" id="KW-1185">Reference proteome</keyword>
<gene>
    <name evidence="2" type="ORF">VTK73DRAFT_4233</name>
</gene>
<feature type="region of interest" description="Disordered" evidence="1">
    <location>
        <begin position="211"/>
        <end position="235"/>
    </location>
</feature>
<comment type="caution">
    <text evidence="2">The sequence shown here is derived from an EMBL/GenBank/DDBJ whole genome shotgun (WGS) entry which is preliminary data.</text>
</comment>
<dbReference type="EMBL" id="JAZHXJ010002420">
    <property type="protein sequence ID" value="KAL1838818.1"/>
    <property type="molecule type" value="Genomic_DNA"/>
</dbReference>